<feature type="domain" description="N-acetyltransferase" evidence="1">
    <location>
        <begin position="44"/>
        <end position="187"/>
    </location>
</feature>
<dbReference type="PROSITE" id="PS51186">
    <property type="entry name" value="GNAT"/>
    <property type="match status" value="1"/>
</dbReference>
<dbReference type="Gene3D" id="3.40.630.30">
    <property type="match status" value="1"/>
</dbReference>
<evidence type="ECO:0000313" key="2">
    <source>
        <dbReference type="EMBL" id="KUJ19479.1"/>
    </source>
</evidence>
<dbReference type="GeneID" id="28817627"/>
<evidence type="ECO:0000313" key="3">
    <source>
        <dbReference type="Proteomes" id="UP000070700"/>
    </source>
</evidence>
<sequence>MTAPPSPPPLQLTSPRLTLELFSRSNPAHYALMLGVINNPIAHATMGDYGIRTASQLDALNQATFLRSPISFPQELIYILQLHLKSDAETETETMIGAVTLAQRSSTIPPDIGWALLPAYMGKGYATEAAGELLRWVRESWGVGVCTWPDERNGGSVRVAEKLGFVDGGFVRSVDGHGEVRDEDEGRVDGGGELIRTWVLPGMRRLDEGGVVEISFWGEQGGGMRARGE</sequence>
<dbReference type="AlphaFoldDB" id="A0A194XH76"/>
<dbReference type="PANTHER" id="PTHR43792">
    <property type="entry name" value="GNAT FAMILY, PUTATIVE (AFU_ORTHOLOGUE AFUA_3G00765)-RELATED-RELATED"/>
    <property type="match status" value="1"/>
</dbReference>
<accession>A0A194XH76</accession>
<dbReference type="SUPFAM" id="SSF55729">
    <property type="entry name" value="Acyl-CoA N-acyltransferases (Nat)"/>
    <property type="match status" value="1"/>
</dbReference>
<name>A0A194XH76_MOLSC</name>
<dbReference type="OrthoDB" id="630895at2759"/>
<dbReference type="InParanoid" id="A0A194XH76"/>
<dbReference type="EMBL" id="KQ947411">
    <property type="protein sequence ID" value="KUJ19479.1"/>
    <property type="molecule type" value="Genomic_DNA"/>
</dbReference>
<dbReference type="PANTHER" id="PTHR43792:SF16">
    <property type="entry name" value="N-ACETYLTRANSFERASE DOMAIN-CONTAINING PROTEIN"/>
    <property type="match status" value="1"/>
</dbReference>
<dbReference type="InterPro" id="IPR051531">
    <property type="entry name" value="N-acetyltransferase"/>
</dbReference>
<dbReference type="GO" id="GO:0016747">
    <property type="term" value="F:acyltransferase activity, transferring groups other than amino-acyl groups"/>
    <property type="evidence" value="ECO:0007669"/>
    <property type="project" value="InterPro"/>
</dbReference>
<dbReference type="Proteomes" id="UP000070700">
    <property type="component" value="Unassembled WGS sequence"/>
</dbReference>
<evidence type="ECO:0000259" key="1">
    <source>
        <dbReference type="PROSITE" id="PS51186"/>
    </source>
</evidence>
<dbReference type="RefSeq" id="XP_018073834.1">
    <property type="nucleotide sequence ID" value="XM_018207901.1"/>
</dbReference>
<dbReference type="InterPro" id="IPR000182">
    <property type="entry name" value="GNAT_dom"/>
</dbReference>
<dbReference type="Pfam" id="PF13302">
    <property type="entry name" value="Acetyltransf_3"/>
    <property type="match status" value="1"/>
</dbReference>
<reference evidence="2 3" key="1">
    <citation type="submission" date="2015-10" db="EMBL/GenBank/DDBJ databases">
        <title>Full genome of DAOMC 229536 Phialocephala scopiformis, a fungal endophyte of spruce producing the potent anti-insectan compound rugulosin.</title>
        <authorList>
            <consortium name="DOE Joint Genome Institute"/>
            <person name="Walker A.K."/>
            <person name="Frasz S.L."/>
            <person name="Seifert K.A."/>
            <person name="Miller J.D."/>
            <person name="Mondo S.J."/>
            <person name="Labutti K."/>
            <person name="Lipzen A."/>
            <person name="Dockter R."/>
            <person name="Kennedy M."/>
            <person name="Grigoriev I.V."/>
            <person name="Spatafora J.W."/>
        </authorList>
    </citation>
    <scope>NUCLEOTIDE SEQUENCE [LARGE SCALE GENOMIC DNA]</scope>
    <source>
        <strain evidence="2 3">CBS 120377</strain>
    </source>
</reference>
<organism evidence="2 3">
    <name type="scientific">Mollisia scopiformis</name>
    <name type="common">Conifer needle endophyte fungus</name>
    <name type="synonym">Phialocephala scopiformis</name>
    <dbReference type="NCBI Taxonomy" id="149040"/>
    <lineage>
        <taxon>Eukaryota</taxon>
        <taxon>Fungi</taxon>
        <taxon>Dikarya</taxon>
        <taxon>Ascomycota</taxon>
        <taxon>Pezizomycotina</taxon>
        <taxon>Leotiomycetes</taxon>
        <taxon>Helotiales</taxon>
        <taxon>Mollisiaceae</taxon>
        <taxon>Mollisia</taxon>
    </lineage>
</organism>
<protein>
    <recommendedName>
        <fullName evidence="1">N-acetyltransferase domain-containing protein</fullName>
    </recommendedName>
</protein>
<dbReference type="KEGG" id="psco:LY89DRAFT_491530"/>
<proteinExistence type="predicted"/>
<gene>
    <name evidence="2" type="ORF">LY89DRAFT_491530</name>
</gene>
<keyword evidence="3" id="KW-1185">Reference proteome</keyword>
<dbReference type="InterPro" id="IPR016181">
    <property type="entry name" value="Acyl_CoA_acyltransferase"/>
</dbReference>